<organism evidence="1 2">
    <name type="scientific">Paraburkholderia fungorum</name>
    <dbReference type="NCBI Taxonomy" id="134537"/>
    <lineage>
        <taxon>Bacteria</taxon>
        <taxon>Pseudomonadati</taxon>
        <taxon>Pseudomonadota</taxon>
        <taxon>Betaproteobacteria</taxon>
        <taxon>Burkholderiales</taxon>
        <taxon>Burkholderiaceae</taxon>
        <taxon>Paraburkholderia</taxon>
    </lineage>
</organism>
<keyword evidence="2" id="KW-1185">Reference proteome</keyword>
<dbReference type="EMBL" id="FNKP01000002">
    <property type="protein sequence ID" value="SDR18598.1"/>
    <property type="molecule type" value="Genomic_DNA"/>
</dbReference>
<gene>
    <name evidence="1" type="ORF">SAMN05443245_3404</name>
</gene>
<name>A0A1H1H0G0_9BURK</name>
<reference evidence="2" key="1">
    <citation type="submission" date="2016-10" db="EMBL/GenBank/DDBJ databases">
        <authorList>
            <person name="Varghese N."/>
        </authorList>
    </citation>
    <scope>NUCLEOTIDE SEQUENCE [LARGE SCALE GENOMIC DNA]</scope>
    <source>
        <strain evidence="2">GAS106B</strain>
    </source>
</reference>
<proteinExistence type="predicted"/>
<protein>
    <submittedName>
        <fullName evidence="1">Uncharacterized protein</fullName>
    </submittedName>
</protein>
<evidence type="ECO:0000313" key="2">
    <source>
        <dbReference type="Proteomes" id="UP000183487"/>
    </source>
</evidence>
<evidence type="ECO:0000313" key="1">
    <source>
        <dbReference type="EMBL" id="SDR18598.1"/>
    </source>
</evidence>
<dbReference type="Proteomes" id="UP000183487">
    <property type="component" value="Unassembled WGS sequence"/>
</dbReference>
<dbReference type="RefSeq" id="WP_074766826.1">
    <property type="nucleotide sequence ID" value="NZ_FNKP01000002.1"/>
</dbReference>
<accession>A0A1H1H0G0</accession>
<dbReference type="AlphaFoldDB" id="A0A1H1H0G0"/>
<sequence>MFNRIEKPQISEPRIAEIERVVTQHGEMLNALKDHVISNMDDISPLMMCMTLVMSLLPPDKRKTLEDAISEIVRNAPDREHAAKMRQIFEEKLHLTLSQ</sequence>